<dbReference type="SUPFAM" id="SSF49785">
    <property type="entry name" value="Galactose-binding domain-like"/>
    <property type="match status" value="1"/>
</dbReference>
<proteinExistence type="predicted"/>
<evidence type="ECO:0000313" key="3">
    <source>
        <dbReference type="EMBL" id="GLH98113.1"/>
    </source>
</evidence>
<accession>A0ABQ5QU52</accession>
<dbReference type="Proteomes" id="UP001144280">
    <property type="component" value="Unassembled WGS sequence"/>
</dbReference>
<keyword evidence="4" id="KW-1185">Reference proteome</keyword>
<feature type="chain" id="PRO_5047125558" description="F5/8 type C domain-containing protein" evidence="1">
    <location>
        <begin position="24"/>
        <end position="279"/>
    </location>
</feature>
<keyword evidence="1" id="KW-0732">Signal</keyword>
<organism evidence="3 4">
    <name type="scientific">Phytohabitans aurantiacus</name>
    <dbReference type="NCBI Taxonomy" id="3016789"/>
    <lineage>
        <taxon>Bacteria</taxon>
        <taxon>Bacillati</taxon>
        <taxon>Actinomycetota</taxon>
        <taxon>Actinomycetes</taxon>
        <taxon>Micromonosporales</taxon>
        <taxon>Micromonosporaceae</taxon>
    </lineage>
</organism>
<feature type="signal peptide" evidence="1">
    <location>
        <begin position="1"/>
        <end position="23"/>
    </location>
</feature>
<dbReference type="InterPro" id="IPR000421">
    <property type="entry name" value="FA58C"/>
</dbReference>
<gene>
    <name evidence="3" type="ORF">Pa4123_33880</name>
</gene>
<comment type="caution">
    <text evidence="3">The sequence shown here is derived from an EMBL/GenBank/DDBJ whole genome shotgun (WGS) entry which is preliminary data.</text>
</comment>
<dbReference type="Gene3D" id="2.60.120.260">
    <property type="entry name" value="Galactose-binding domain-like"/>
    <property type="match status" value="1"/>
</dbReference>
<protein>
    <recommendedName>
        <fullName evidence="2">F5/8 type C domain-containing protein</fullName>
    </recommendedName>
</protein>
<sequence length="279" mass="29695">MSYRLLGTIAACGLVLLAGGAPAGADRTRPELALSTDVSAVEVLPQPCPRSGFELRFKNAGARDVYADAFVTAPPELSVSRQVVTSYLPAGYELKVRVQVTAVVGTPPGGYALELRAGDTRLSLPVTVLPPPENPTGNLARFATVMASSEHLPLYPACGATDGDRDSAHWATTTGWNDGTRGLFPDWLRVTLAQPQTVSRVDLYTLDSARYPAARYGLRDWDVQVDSGGQWTTVAQVRGNTAGLVSSTFVPVLTSGVRIVALASNEGLTYSRVVELEVY</sequence>
<reference evidence="3" key="1">
    <citation type="submission" date="2022-12" db="EMBL/GenBank/DDBJ databases">
        <title>New Phytohabitans aurantiacus sp. RD004123 nov., an actinomycete isolated from soil.</title>
        <authorList>
            <person name="Triningsih D.W."/>
            <person name="Harunari E."/>
            <person name="Igarashi Y."/>
        </authorList>
    </citation>
    <scope>NUCLEOTIDE SEQUENCE</scope>
    <source>
        <strain evidence="3">RD004123</strain>
    </source>
</reference>
<name>A0ABQ5QU52_9ACTN</name>
<evidence type="ECO:0000259" key="2">
    <source>
        <dbReference type="PROSITE" id="PS50022"/>
    </source>
</evidence>
<dbReference type="PROSITE" id="PS50022">
    <property type="entry name" value="FA58C_3"/>
    <property type="match status" value="1"/>
</dbReference>
<dbReference type="Pfam" id="PF00754">
    <property type="entry name" value="F5_F8_type_C"/>
    <property type="match status" value="1"/>
</dbReference>
<dbReference type="InterPro" id="IPR008979">
    <property type="entry name" value="Galactose-bd-like_sf"/>
</dbReference>
<dbReference type="RefSeq" id="WP_281896684.1">
    <property type="nucleotide sequence ID" value="NZ_BSDI01000014.1"/>
</dbReference>
<feature type="domain" description="F5/8 type C" evidence="2">
    <location>
        <begin position="128"/>
        <end position="279"/>
    </location>
</feature>
<dbReference type="EMBL" id="BSDI01000014">
    <property type="protein sequence ID" value="GLH98113.1"/>
    <property type="molecule type" value="Genomic_DNA"/>
</dbReference>
<evidence type="ECO:0000256" key="1">
    <source>
        <dbReference type="SAM" id="SignalP"/>
    </source>
</evidence>
<evidence type="ECO:0000313" key="4">
    <source>
        <dbReference type="Proteomes" id="UP001144280"/>
    </source>
</evidence>